<feature type="region of interest" description="Disordered" evidence="11">
    <location>
        <begin position="156"/>
        <end position="187"/>
    </location>
</feature>
<dbReference type="GO" id="GO:0000978">
    <property type="term" value="F:RNA polymerase II cis-regulatory region sequence-specific DNA binding"/>
    <property type="evidence" value="ECO:0007669"/>
    <property type="project" value="TreeGrafter"/>
</dbReference>
<evidence type="ECO:0000256" key="10">
    <source>
        <dbReference type="PROSITE-ProRule" id="PRU01263"/>
    </source>
</evidence>
<comment type="subcellular location">
    <subcellularLocation>
        <location evidence="1">Nucleus</location>
    </subcellularLocation>
</comment>
<evidence type="ECO:0000259" key="12">
    <source>
        <dbReference type="PROSITE" id="PS50157"/>
    </source>
</evidence>
<keyword evidence="4 9" id="KW-0863">Zinc-finger</keyword>
<dbReference type="PANTHER" id="PTHR24399">
    <property type="entry name" value="ZINC FINGER AND BTB DOMAIN-CONTAINING"/>
    <property type="match status" value="1"/>
</dbReference>
<evidence type="ECO:0000259" key="13">
    <source>
        <dbReference type="PROSITE" id="PS51915"/>
    </source>
</evidence>
<keyword evidence="3" id="KW-0677">Repeat</keyword>
<dbReference type="InterPro" id="IPR036236">
    <property type="entry name" value="Znf_C2H2_sf"/>
</dbReference>
<dbReference type="SMART" id="SM00868">
    <property type="entry name" value="zf-AD"/>
    <property type="match status" value="1"/>
</dbReference>
<evidence type="ECO:0000313" key="15">
    <source>
        <dbReference type="EMBL" id="CAB3262354.1"/>
    </source>
</evidence>
<feature type="binding site" evidence="10">
    <location>
        <position position="68"/>
    </location>
    <ligand>
        <name>Zn(2+)</name>
        <dbReference type="ChEBI" id="CHEBI:29105"/>
    </ligand>
</feature>
<keyword evidence="7" id="KW-0804">Transcription</keyword>
<dbReference type="OrthoDB" id="8117402at2759"/>
<feature type="binding site" evidence="10">
    <location>
        <position position="65"/>
    </location>
    <ligand>
        <name>Zn(2+)</name>
        <dbReference type="ChEBI" id="CHEBI:29105"/>
    </ligand>
</feature>
<name>A0A8S1BFP6_ARCPL</name>
<reference evidence="16 17" key="1">
    <citation type="submission" date="2020-04" db="EMBL/GenBank/DDBJ databases">
        <authorList>
            <person name="Wallbank WR R."/>
            <person name="Pardo Diaz C."/>
            <person name="Kozak K."/>
            <person name="Martin S."/>
            <person name="Jiggins C."/>
            <person name="Moest M."/>
            <person name="Warren A I."/>
            <person name="Byers J.R.P. K."/>
            <person name="Montejo-Kovacevich G."/>
            <person name="Yen C E."/>
        </authorList>
    </citation>
    <scope>NUCLEOTIDE SEQUENCE [LARGE SCALE GENOMIC DNA]</scope>
</reference>
<feature type="domain" description="C2H2-type" evidence="12">
    <location>
        <begin position="358"/>
        <end position="385"/>
    </location>
</feature>
<keyword evidence="8" id="KW-0539">Nucleus</keyword>
<feature type="binding site" evidence="10">
    <location>
        <position position="18"/>
    </location>
    <ligand>
        <name>Zn(2+)</name>
        <dbReference type="ChEBI" id="CHEBI:29105"/>
    </ligand>
</feature>
<keyword evidence="6" id="KW-0805">Transcription regulation</keyword>
<sequence>MNISKKGPIVNPGKCRCCGMIKRCRLIDFEYESFGNREVYSEMFVDCFGLVLSHLDAEEAERLICATCVMRLRDAVAFRHQVLQCEEQLLSANVHIHDEGEENKVKVEVDVKQEAVTVGVEISPDNNGTDELMNDGSDGYDDHHNDMELSAENIETESTTIKDESSQVVDKVKKTRRLRRSTADGTSTMKLNTSMQADMLNKLQRMKEKLKKKKCKELKKSSKATQPDDHKPKVPRPPILDKEFNTLRNTLTIIENSYVTPFIAMFSDYHCVYCREMFIKPEKLREHTLEHDPRTYQEFINPRKMSLVDIERIDCRLCQAQIDSIDSFKEHITTVHNKTIYKDVDCEFIKFKLKVGKLNCVECEKPFNFFQALKKHMAEHFGTYICDECGAHYFEERHLVFHKKTHISNRSVEMFPCSECEKTFRSKNSRNFHIARIHKNEAAYPCNKCDEVFISYHMRYRHKMNVHGEKREFPCENCDKVYDSRKTLRDHYQRTHLQLLRHECSLCDKKFYLPSALRDHMTSHTGERLYRCDYCGKNYPRKKALKVHLQSHNTEKKYKCSFCPSSYTQANNFKNHMRSKHPMQPEYSEGYT</sequence>
<dbReference type="PROSITE" id="PS51915">
    <property type="entry name" value="ZAD"/>
    <property type="match status" value="1"/>
</dbReference>
<feature type="binding site" evidence="10">
    <location>
        <position position="15"/>
    </location>
    <ligand>
        <name>Zn(2+)</name>
        <dbReference type="ChEBI" id="CHEBI:29105"/>
    </ligand>
</feature>
<evidence type="ECO:0000256" key="2">
    <source>
        <dbReference type="ARBA" id="ARBA00022723"/>
    </source>
</evidence>
<dbReference type="Pfam" id="PF13912">
    <property type="entry name" value="zf-C2H2_6"/>
    <property type="match status" value="1"/>
</dbReference>
<evidence type="ECO:0000256" key="4">
    <source>
        <dbReference type="ARBA" id="ARBA00022771"/>
    </source>
</evidence>
<feature type="domain" description="C2H2-type" evidence="12">
    <location>
        <begin position="558"/>
        <end position="586"/>
    </location>
</feature>
<evidence type="ECO:0000256" key="8">
    <source>
        <dbReference type="ARBA" id="ARBA00023242"/>
    </source>
</evidence>
<protein>
    <submittedName>
        <fullName evidence="14">Uncharacterized protein</fullName>
    </submittedName>
</protein>
<dbReference type="Pfam" id="PF00096">
    <property type="entry name" value="zf-C2H2"/>
    <property type="match status" value="4"/>
</dbReference>
<evidence type="ECO:0000256" key="5">
    <source>
        <dbReference type="ARBA" id="ARBA00022833"/>
    </source>
</evidence>
<feature type="domain" description="C2H2-type" evidence="12">
    <location>
        <begin position="530"/>
        <end position="557"/>
    </location>
</feature>
<dbReference type="InterPro" id="IPR013087">
    <property type="entry name" value="Znf_C2H2_type"/>
</dbReference>
<keyword evidence="5 10" id="KW-0862">Zinc</keyword>
<feature type="domain" description="C2H2-type" evidence="12">
    <location>
        <begin position="415"/>
        <end position="443"/>
    </location>
</feature>
<dbReference type="GO" id="GO:0005654">
    <property type="term" value="C:nucleoplasm"/>
    <property type="evidence" value="ECO:0007669"/>
    <property type="project" value="TreeGrafter"/>
</dbReference>
<feature type="domain" description="C2H2-type" evidence="12">
    <location>
        <begin position="502"/>
        <end position="529"/>
    </location>
</feature>
<evidence type="ECO:0000313" key="14">
    <source>
        <dbReference type="EMBL" id="CAB3261046.1"/>
    </source>
</evidence>
<dbReference type="Proteomes" id="UP000494106">
    <property type="component" value="Unassembled WGS sequence"/>
</dbReference>
<dbReference type="SUPFAM" id="SSF57667">
    <property type="entry name" value="beta-beta-alpha zinc fingers"/>
    <property type="match status" value="4"/>
</dbReference>
<dbReference type="EMBL" id="CADEBD010000959">
    <property type="protein sequence ID" value="CAB3261046.1"/>
    <property type="molecule type" value="Genomic_DNA"/>
</dbReference>
<evidence type="ECO:0000256" key="1">
    <source>
        <dbReference type="ARBA" id="ARBA00004123"/>
    </source>
</evidence>
<evidence type="ECO:0000313" key="17">
    <source>
        <dbReference type="Proteomes" id="UP000494256"/>
    </source>
</evidence>
<feature type="region of interest" description="Disordered" evidence="11">
    <location>
        <begin position="211"/>
        <end position="240"/>
    </location>
</feature>
<accession>A0A8S1BFP6</accession>
<keyword evidence="2 10" id="KW-0479">Metal-binding</keyword>
<dbReference type="GO" id="GO:0008270">
    <property type="term" value="F:zinc ion binding"/>
    <property type="evidence" value="ECO:0007669"/>
    <property type="project" value="UniProtKB-UniRule"/>
</dbReference>
<evidence type="ECO:0000256" key="9">
    <source>
        <dbReference type="PROSITE-ProRule" id="PRU00042"/>
    </source>
</evidence>
<evidence type="ECO:0000313" key="16">
    <source>
        <dbReference type="Proteomes" id="UP000494106"/>
    </source>
</evidence>
<dbReference type="PROSITE" id="PS50157">
    <property type="entry name" value="ZINC_FINGER_C2H2_2"/>
    <property type="match status" value="8"/>
</dbReference>
<proteinExistence type="predicted"/>
<evidence type="ECO:0000256" key="6">
    <source>
        <dbReference type="ARBA" id="ARBA00023015"/>
    </source>
</evidence>
<evidence type="ECO:0000256" key="7">
    <source>
        <dbReference type="ARBA" id="ARBA00023163"/>
    </source>
</evidence>
<dbReference type="Proteomes" id="UP000494256">
    <property type="component" value="Unassembled WGS sequence"/>
</dbReference>
<feature type="domain" description="ZAD" evidence="13">
    <location>
        <begin position="13"/>
        <end position="92"/>
    </location>
</feature>
<keyword evidence="16" id="KW-1185">Reference proteome</keyword>
<feature type="domain" description="C2H2-type" evidence="12">
    <location>
        <begin position="473"/>
        <end position="496"/>
    </location>
</feature>
<organism evidence="14 17">
    <name type="scientific">Arctia plantaginis</name>
    <name type="common">Wood tiger moth</name>
    <name type="synonym">Phalaena plantaginis</name>
    <dbReference type="NCBI Taxonomy" id="874455"/>
    <lineage>
        <taxon>Eukaryota</taxon>
        <taxon>Metazoa</taxon>
        <taxon>Ecdysozoa</taxon>
        <taxon>Arthropoda</taxon>
        <taxon>Hexapoda</taxon>
        <taxon>Insecta</taxon>
        <taxon>Pterygota</taxon>
        <taxon>Neoptera</taxon>
        <taxon>Endopterygota</taxon>
        <taxon>Lepidoptera</taxon>
        <taxon>Glossata</taxon>
        <taxon>Ditrysia</taxon>
        <taxon>Noctuoidea</taxon>
        <taxon>Erebidae</taxon>
        <taxon>Arctiinae</taxon>
        <taxon>Arctia</taxon>
    </lineage>
</organism>
<feature type="domain" description="C2H2-type" evidence="12">
    <location>
        <begin position="384"/>
        <end position="411"/>
    </location>
</feature>
<dbReference type="FunFam" id="3.30.160.60:FF:000145">
    <property type="entry name" value="Zinc finger protein 574"/>
    <property type="match status" value="1"/>
</dbReference>
<dbReference type="SMART" id="SM00355">
    <property type="entry name" value="ZnF_C2H2"/>
    <property type="match status" value="10"/>
</dbReference>
<gene>
    <name evidence="14" type="ORF">APLA_LOCUS17288</name>
    <name evidence="15" type="ORF">APLA_LOCUS18342</name>
</gene>
<comment type="caution">
    <text evidence="14">The sequence shown here is derived from an EMBL/GenBank/DDBJ whole genome shotgun (WGS) entry which is preliminary data.</text>
</comment>
<dbReference type="EMBL" id="CADEBC010000958">
    <property type="protein sequence ID" value="CAB3262354.1"/>
    <property type="molecule type" value="Genomic_DNA"/>
</dbReference>
<dbReference type="Gene3D" id="3.30.160.60">
    <property type="entry name" value="Classic Zinc Finger"/>
    <property type="match status" value="6"/>
</dbReference>
<evidence type="ECO:0000256" key="3">
    <source>
        <dbReference type="ARBA" id="ARBA00022737"/>
    </source>
</evidence>
<evidence type="ECO:0000256" key="11">
    <source>
        <dbReference type="SAM" id="MobiDB-lite"/>
    </source>
</evidence>
<dbReference type="FunFam" id="3.30.160.60:FF:000100">
    <property type="entry name" value="Zinc finger 45-like"/>
    <property type="match status" value="1"/>
</dbReference>
<dbReference type="PROSITE" id="PS00028">
    <property type="entry name" value="ZINC_FINGER_C2H2_1"/>
    <property type="match status" value="9"/>
</dbReference>
<dbReference type="GO" id="GO:0001227">
    <property type="term" value="F:DNA-binding transcription repressor activity, RNA polymerase II-specific"/>
    <property type="evidence" value="ECO:0007669"/>
    <property type="project" value="TreeGrafter"/>
</dbReference>
<feature type="domain" description="C2H2-type" evidence="12">
    <location>
        <begin position="444"/>
        <end position="472"/>
    </location>
</feature>
<dbReference type="InterPro" id="IPR012934">
    <property type="entry name" value="Znf_AD"/>
</dbReference>
<dbReference type="AlphaFoldDB" id="A0A8S1BFP6"/>
<dbReference type="PANTHER" id="PTHR24399:SF70">
    <property type="entry name" value="C2H2-TYPE DOMAIN-CONTAINING PROTEIN"/>
    <property type="match status" value="1"/>
</dbReference>